<dbReference type="PANTHER" id="PTHR33463:SF105">
    <property type="entry name" value="AND NB-ARC DOMAIN DISEASE RESISTANCE PROTEIN, PUTATIVE-RELATED"/>
    <property type="match status" value="1"/>
</dbReference>
<evidence type="ECO:0000256" key="1">
    <source>
        <dbReference type="ARBA" id="ARBA00008894"/>
    </source>
</evidence>
<feature type="domain" description="Disease resistance protein At4g27190-like leucine-rich repeats" evidence="6">
    <location>
        <begin position="478"/>
        <end position="516"/>
    </location>
</feature>
<dbReference type="EMBL" id="JAYKXN010000003">
    <property type="protein sequence ID" value="KAK7299870.1"/>
    <property type="molecule type" value="Genomic_DNA"/>
</dbReference>
<organism evidence="7 8">
    <name type="scientific">Clitoria ternatea</name>
    <name type="common">Butterfly pea</name>
    <dbReference type="NCBI Taxonomy" id="43366"/>
    <lineage>
        <taxon>Eukaryota</taxon>
        <taxon>Viridiplantae</taxon>
        <taxon>Streptophyta</taxon>
        <taxon>Embryophyta</taxon>
        <taxon>Tracheophyta</taxon>
        <taxon>Spermatophyta</taxon>
        <taxon>Magnoliopsida</taxon>
        <taxon>eudicotyledons</taxon>
        <taxon>Gunneridae</taxon>
        <taxon>Pentapetalae</taxon>
        <taxon>rosids</taxon>
        <taxon>fabids</taxon>
        <taxon>Fabales</taxon>
        <taxon>Fabaceae</taxon>
        <taxon>Papilionoideae</taxon>
        <taxon>50 kb inversion clade</taxon>
        <taxon>NPAAA clade</taxon>
        <taxon>indigoferoid/millettioid clade</taxon>
        <taxon>Phaseoleae</taxon>
        <taxon>Clitoria</taxon>
    </lineage>
</organism>
<evidence type="ECO:0008006" key="9">
    <source>
        <dbReference type="Google" id="ProtNLM"/>
    </source>
</evidence>
<dbReference type="InterPro" id="IPR032675">
    <property type="entry name" value="LRR_dom_sf"/>
</dbReference>
<evidence type="ECO:0000256" key="2">
    <source>
        <dbReference type="ARBA" id="ARBA00022821"/>
    </source>
</evidence>
<evidence type="ECO:0000313" key="7">
    <source>
        <dbReference type="EMBL" id="KAK7299870.1"/>
    </source>
</evidence>
<comment type="similarity">
    <text evidence="1">Belongs to the disease resistance NB-LRR family.</text>
</comment>
<dbReference type="SUPFAM" id="SSF52058">
    <property type="entry name" value="L domain-like"/>
    <property type="match status" value="1"/>
</dbReference>
<feature type="domain" description="NB-ARC" evidence="5">
    <location>
        <begin position="165"/>
        <end position="281"/>
    </location>
</feature>
<dbReference type="Pfam" id="PF23247">
    <property type="entry name" value="LRR_RPS2"/>
    <property type="match status" value="1"/>
</dbReference>
<feature type="compositionally biased region" description="Polar residues" evidence="4">
    <location>
        <begin position="868"/>
        <end position="879"/>
    </location>
</feature>
<dbReference type="InterPro" id="IPR050905">
    <property type="entry name" value="Plant_NBS-LRR"/>
</dbReference>
<keyword evidence="2" id="KW-0611">Plant defense</keyword>
<protein>
    <recommendedName>
        <fullName evidence="9">NB-ARC domain-containing protein</fullName>
    </recommendedName>
</protein>
<dbReference type="Gene3D" id="3.80.10.10">
    <property type="entry name" value="Ribonuclease Inhibitor"/>
    <property type="match status" value="2"/>
</dbReference>
<dbReference type="GO" id="GO:0043531">
    <property type="term" value="F:ADP binding"/>
    <property type="evidence" value="ECO:0007669"/>
    <property type="project" value="InterPro"/>
</dbReference>
<evidence type="ECO:0000313" key="8">
    <source>
        <dbReference type="Proteomes" id="UP001359559"/>
    </source>
</evidence>
<feature type="region of interest" description="Disordered" evidence="4">
    <location>
        <begin position="858"/>
        <end position="879"/>
    </location>
</feature>
<evidence type="ECO:0000259" key="5">
    <source>
        <dbReference type="Pfam" id="PF00931"/>
    </source>
</evidence>
<name>A0AAN9PHS1_CLITE</name>
<dbReference type="InterPro" id="IPR002182">
    <property type="entry name" value="NB-ARC"/>
</dbReference>
<sequence length="1125" mass="128117">MSLDCASGFLPSISTELVKTIVKELRYPCCFNNFLEDLKKEEGDLIATRDGVQRRVEDVKKQTRKPEEDVLKWLDNANIEANNVEKLLNEALTKKHCCVGHCPNWIWRYRLGKKLAKKKLVVEDHIKDAAARNFIQFDRIATLPSGLPDFLKDKCFNFESRQSAYDKLMEAIKDDEVSMIGLYGMGGCGKTTLAMQVGKVAETEHLFDEVLFVPVSSTIEIRRIQEKIASSLQYTFPENEERERAERLRHILTKEKKILVILDDVWQMLNFGDIGLPSRDDHKGDLKKLESLSLVNCSLLSFFESQNNVAATQPTKLRLLELLDCDMNENPFEVIKRIPNLEELYITHDPEFVYVDEDEDIEFFDKISAPQTLQSCFPISNETIKGLAKQAEVLHIENIKGAAKSIIPGIFEMEAGGSFPLPNFRRLELSHCSKLSGSLLKASIVKTMTSLEELDIAYCNELKYIVDGNDGTNWDGIFQRLQKITLWHCDKLEAIFPAFVMSYLPQLECLHIEACRELKQIFQKLQKIEIWGCLKLEAIFVRGCLPELECLHIKYCRELKQIFERGDTNVSHFTFQRLQRISIWGCHKLEAILPISCLPELEFLDIEECRELKQIFEKGDENVSQRPCFPKLQTLCIINCNKLISVPSFQCHLPNLTSLIICGASELQQVFEVPKLEVVILGQVTRFCQWNELQLQNVKHRFILNSPNLTSTVNTIEELKHKLKQEDNKALHIPSYILDMIDDEAKKASESGELPSPQELVNDQSMTMNESCPTNQPMAAAETGTTISIPQERDPKPKSIPQLQMNQQELPISERQPLSSEVIDNNHTQGSITGREHEQKRIEREELVSESYNDFLESDREGKWTPHLQPSKQKLSPISSPENIKEIGKEKIQEKATPMGGTIKTLAASAEGISEGGGVATHTESGGKDILAKDVHIFEKDIDDMIQEGSNSNLVDKERRTSVVCNEGVEIPPNTGARLGAYKQFVDLDDAQIALLAEAVEAYPHLWNVCNKYSKRFQALTLKTLADMLLFLRNESAVSISPEREKDFHGLCDEAVQLGFDRSWVDQMRQRVVAAKDPKLDDAQTRISELHMRHAHLTQELQKINNELKNLQEFVDAQTKCFNFL</sequence>
<reference evidence="7 8" key="1">
    <citation type="submission" date="2024-01" db="EMBL/GenBank/DDBJ databases">
        <title>The genomes of 5 underutilized Papilionoideae crops provide insights into root nodulation and disease resistance.</title>
        <authorList>
            <person name="Yuan L."/>
        </authorList>
    </citation>
    <scope>NUCLEOTIDE SEQUENCE [LARGE SCALE GENOMIC DNA]</scope>
    <source>
        <strain evidence="7">LY-2023</strain>
        <tissue evidence="7">Leaf</tissue>
    </source>
</reference>
<evidence type="ECO:0000259" key="6">
    <source>
        <dbReference type="Pfam" id="PF23247"/>
    </source>
</evidence>
<dbReference type="Gene3D" id="3.40.50.300">
    <property type="entry name" value="P-loop containing nucleotide triphosphate hydrolases"/>
    <property type="match status" value="1"/>
</dbReference>
<dbReference type="Pfam" id="PF00931">
    <property type="entry name" value="NB-ARC"/>
    <property type="match status" value="1"/>
</dbReference>
<dbReference type="Proteomes" id="UP001359559">
    <property type="component" value="Unassembled WGS sequence"/>
</dbReference>
<keyword evidence="8" id="KW-1185">Reference proteome</keyword>
<dbReference type="SUPFAM" id="SSF52540">
    <property type="entry name" value="P-loop containing nucleoside triphosphate hydrolases"/>
    <property type="match status" value="1"/>
</dbReference>
<accession>A0AAN9PHS1</accession>
<feature type="coiled-coil region" evidence="3">
    <location>
        <begin position="1080"/>
        <end position="1114"/>
    </location>
</feature>
<dbReference type="AlphaFoldDB" id="A0AAN9PHS1"/>
<dbReference type="PANTHER" id="PTHR33463">
    <property type="entry name" value="NB-ARC DOMAIN-CONTAINING PROTEIN-RELATED"/>
    <property type="match status" value="1"/>
</dbReference>
<gene>
    <name evidence="7" type="ORF">RJT34_10698</name>
</gene>
<dbReference type="InterPro" id="IPR057135">
    <property type="entry name" value="At4g27190-like_LRR"/>
</dbReference>
<evidence type="ECO:0000256" key="4">
    <source>
        <dbReference type="SAM" id="MobiDB-lite"/>
    </source>
</evidence>
<keyword evidence="3" id="KW-0175">Coiled coil</keyword>
<comment type="caution">
    <text evidence="7">The sequence shown here is derived from an EMBL/GenBank/DDBJ whole genome shotgun (WGS) entry which is preliminary data.</text>
</comment>
<evidence type="ECO:0000256" key="3">
    <source>
        <dbReference type="SAM" id="Coils"/>
    </source>
</evidence>
<dbReference type="InterPro" id="IPR027417">
    <property type="entry name" value="P-loop_NTPase"/>
</dbReference>
<dbReference type="PRINTS" id="PR00364">
    <property type="entry name" value="DISEASERSIST"/>
</dbReference>
<proteinExistence type="inferred from homology"/>